<dbReference type="FunFam" id="3.30.1490.120:FF:000002">
    <property type="entry name" value="DNA-directed RNA polymerase III subunit RPC8"/>
    <property type="match status" value="1"/>
</dbReference>
<keyword evidence="4 6" id="KW-0804">Transcription</keyword>
<comment type="similarity">
    <text evidence="2">Belongs to the eukaryotic RPB7/RPC8 RNA polymerase subunit family.</text>
</comment>
<feature type="domain" description="RNA polymerase Rpb7-like N-terminal" evidence="7">
    <location>
        <begin position="9"/>
        <end position="64"/>
    </location>
</feature>
<evidence type="ECO:0000256" key="5">
    <source>
        <dbReference type="ARBA" id="ARBA00023242"/>
    </source>
</evidence>
<name>A0A1E4RTJ7_9ASCO</name>
<dbReference type="GO" id="GO:0006386">
    <property type="term" value="P:termination of RNA polymerase III transcription"/>
    <property type="evidence" value="ECO:0007669"/>
    <property type="project" value="EnsemblFungi"/>
</dbReference>
<evidence type="ECO:0000256" key="1">
    <source>
        <dbReference type="ARBA" id="ARBA00004123"/>
    </source>
</evidence>
<dbReference type="GO" id="GO:0003899">
    <property type="term" value="F:DNA-directed RNA polymerase activity"/>
    <property type="evidence" value="ECO:0007669"/>
    <property type="project" value="EnsemblFungi"/>
</dbReference>
<dbReference type="Proteomes" id="UP000095085">
    <property type="component" value="Unassembled WGS sequence"/>
</dbReference>
<keyword evidence="5 6" id="KW-0539">Nucleus</keyword>
<comment type="function">
    <text evidence="6">DNA-dependent RNA polymerase which catalyzes the transcription of DNA into RNA using the four ribonucleoside triphosphates as substrates.</text>
</comment>
<dbReference type="SUPFAM" id="SSF50249">
    <property type="entry name" value="Nucleic acid-binding proteins"/>
    <property type="match status" value="1"/>
</dbReference>
<evidence type="ECO:0000259" key="8">
    <source>
        <dbReference type="Pfam" id="PF08292"/>
    </source>
</evidence>
<organism evidence="9 10">
    <name type="scientific">Hyphopichia burtonii NRRL Y-1933</name>
    <dbReference type="NCBI Taxonomy" id="984485"/>
    <lineage>
        <taxon>Eukaryota</taxon>
        <taxon>Fungi</taxon>
        <taxon>Dikarya</taxon>
        <taxon>Ascomycota</taxon>
        <taxon>Saccharomycotina</taxon>
        <taxon>Pichiomycetes</taxon>
        <taxon>Debaryomycetaceae</taxon>
        <taxon>Hyphopichia</taxon>
    </lineage>
</organism>
<keyword evidence="3 6" id="KW-0240">DNA-directed RNA polymerase</keyword>
<dbReference type="RefSeq" id="XP_020079452.1">
    <property type="nucleotide sequence ID" value="XM_020220652.1"/>
</dbReference>
<dbReference type="FunFam" id="2.40.50.140:FF:000221">
    <property type="entry name" value="DNA-directed RNA polymerase III subunit"/>
    <property type="match status" value="1"/>
</dbReference>
<evidence type="ECO:0000256" key="2">
    <source>
        <dbReference type="ARBA" id="ARBA00009307"/>
    </source>
</evidence>
<comment type="subcellular location">
    <subcellularLocation>
        <location evidence="1 6">Nucleus</location>
    </subcellularLocation>
</comment>
<dbReference type="EMBL" id="KV454538">
    <property type="protein sequence ID" value="ODV70385.1"/>
    <property type="molecule type" value="Genomic_DNA"/>
</dbReference>
<dbReference type="PANTHER" id="PTHR12709:SF1">
    <property type="entry name" value="DNA-DIRECTED RNA POLYMERASE III SUBUNIT RPC8"/>
    <property type="match status" value="1"/>
</dbReference>
<dbReference type="CDD" id="cd04330">
    <property type="entry name" value="RNAP_III_Rpc25_N"/>
    <property type="match status" value="1"/>
</dbReference>
<dbReference type="GO" id="GO:0005666">
    <property type="term" value="C:RNA polymerase III complex"/>
    <property type="evidence" value="ECO:0007669"/>
    <property type="project" value="EnsemblFungi"/>
</dbReference>
<evidence type="ECO:0000313" key="9">
    <source>
        <dbReference type="EMBL" id="ODV70385.1"/>
    </source>
</evidence>
<protein>
    <recommendedName>
        <fullName evidence="6">DNA-directed RNA polymerase subunit</fullName>
    </recommendedName>
</protein>
<dbReference type="GO" id="GO:0003677">
    <property type="term" value="F:DNA binding"/>
    <property type="evidence" value="ECO:0007669"/>
    <property type="project" value="InterPro"/>
</dbReference>
<dbReference type="Gene3D" id="2.40.50.140">
    <property type="entry name" value="Nucleic acid-binding proteins"/>
    <property type="match status" value="1"/>
</dbReference>
<reference evidence="10" key="1">
    <citation type="submission" date="2016-05" db="EMBL/GenBank/DDBJ databases">
        <title>Comparative genomics of biotechnologically important yeasts.</title>
        <authorList>
            <consortium name="DOE Joint Genome Institute"/>
            <person name="Riley R."/>
            <person name="Haridas S."/>
            <person name="Wolfe K.H."/>
            <person name="Lopes M.R."/>
            <person name="Hittinger C.T."/>
            <person name="Goker M."/>
            <person name="Salamov A."/>
            <person name="Wisecaver J."/>
            <person name="Long T.M."/>
            <person name="Aerts A.L."/>
            <person name="Barry K."/>
            <person name="Choi C."/>
            <person name="Clum A."/>
            <person name="Coughlan A.Y."/>
            <person name="Deshpande S."/>
            <person name="Douglass A.P."/>
            <person name="Hanson S.J."/>
            <person name="Klenk H.-P."/>
            <person name="Labutti K."/>
            <person name="Lapidus A."/>
            <person name="Lindquist E."/>
            <person name="Lipzen A."/>
            <person name="Meier-Kolthoff J.P."/>
            <person name="Ohm R.A."/>
            <person name="Otillar R.P."/>
            <person name="Pangilinan J."/>
            <person name="Peng Y."/>
            <person name="Rokas A."/>
            <person name="Rosa C.A."/>
            <person name="Scheuner C."/>
            <person name="Sibirny A.A."/>
            <person name="Slot J.C."/>
            <person name="Stielow J.B."/>
            <person name="Sun H."/>
            <person name="Kurtzman C.P."/>
            <person name="Blackwell M."/>
            <person name="Grigoriev I.V."/>
            <person name="Jeffries T.W."/>
        </authorList>
    </citation>
    <scope>NUCLEOTIDE SEQUENCE [LARGE SCALE GENOMIC DNA]</scope>
    <source>
        <strain evidence="10">NRRL Y-1933</strain>
    </source>
</reference>
<dbReference type="GO" id="GO:0000785">
    <property type="term" value="C:chromatin"/>
    <property type="evidence" value="ECO:0007669"/>
    <property type="project" value="EnsemblFungi"/>
</dbReference>
<evidence type="ECO:0000256" key="3">
    <source>
        <dbReference type="ARBA" id="ARBA00022478"/>
    </source>
</evidence>
<gene>
    <name evidence="9" type="ORF">HYPBUDRAFT_151731</name>
</gene>
<dbReference type="InterPro" id="IPR013238">
    <property type="entry name" value="RNA_pol_III_Rbc25"/>
</dbReference>
<dbReference type="PANTHER" id="PTHR12709">
    <property type="entry name" value="DNA-DIRECTED RNA POLYMERASE II, III"/>
    <property type="match status" value="1"/>
</dbReference>
<dbReference type="Pfam" id="PF03876">
    <property type="entry name" value="SHS2_Rpb7-N"/>
    <property type="match status" value="1"/>
</dbReference>
<dbReference type="InterPro" id="IPR036898">
    <property type="entry name" value="RNA_pol_Rpb7-like_N_sf"/>
</dbReference>
<dbReference type="InterPro" id="IPR045113">
    <property type="entry name" value="Rpb7-like"/>
</dbReference>
<sequence>MFVLSEIQDLVRIPPHTFNTPIHHAINDELHKKYANKVISNLGLVISVWDLLDINDGMLKPGDGASFVDVKFRCIVWKPFMGEILTGWVKECTAEGIKVRLTFFDDIFIPKNLLFESCYFKPVELAWVWKADEENELYIESNEKIRFRIEEEIFANIKPKSSVEASGIEEPKNKTPPYAIVASCQAEGMGCVSWWD</sequence>
<dbReference type="STRING" id="984485.A0A1E4RTJ7"/>
<dbReference type="AlphaFoldDB" id="A0A1E4RTJ7"/>
<dbReference type="Gene3D" id="3.30.1490.120">
    <property type="entry name" value="RNA polymerase Rpb7-like, N-terminal domain"/>
    <property type="match status" value="1"/>
</dbReference>
<dbReference type="SUPFAM" id="SSF88798">
    <property type="entry name" value="N-terminal, heterodimerisation domain of RBP7 (RpoE)"/>
    <property type="match status" value="1"/>
</dbReference>
<proteinExistence type="inferred from homology"/>
<dbReference type="Pfam" id="PF08292">
    <property type="entry name" value="RNA_pol_Rbc25"/>
    <property type="match status" value="1"/>
</dbReference>
<dbReference type="InterPro" id="IPR012340">
    <property type="entry name" value="NA-bd_OB-fold"/>
</dbReference>
<evidence type="ECO:0000313" key="10">
    <source>
        <dbReference type="Proteomes" id="UP000095085"/>
    </source>
</evidence>
<dbReference type="NCBIfam" id="TIGR00448">
    <property type="entry name" value="rpoE"/>
    <property type="match status" value="1"/>
</dbReference>
<evidence type="ECO:0000259" key="7">
    <source>
        <dbReference type="Pfam" id="PF03876"/>
    </source>
</evidence>
<evidence type="ECO:0000256" key="6">
    <source>
        <dbReference type="RuleBase" id="RU369086"/>
    </source>
</evidence>
<dbReference type="InterPro" id="IPR005576">
    <property type="entry name" value="Rpb7-like_N"/>
</dbReference>
<dbReference type="GO" id="GO:0042797">
    <property type="term" value="P:tRNA transcription by RNA polymerase III"/>
    <property type="evidence" value="ECO:0007669"/>
    <property type="project" value="EnsemblFungi"/>
</dbReference>
<dbReference type="GO" id="GO:0006384">
    <property type="term" value="P:transcription initiation at RNA polymerase III promoter"/>
    <property type="evidence" value="ECO:0007669"/>
    <property type="project" value="EnsemblFungi"/>
</dbReference>
<feature type="domain" description="RNA polymerase III subunit Rpc25" evidence="8">
    <location>
        <begin position="83"/>
        <end position="195"/>
    </location>
</feature>
<evidence type="ECO:0000256" key="4">
    <source>
        <dbReference type="ARBA" id="ARBA00023163"/>
    </source>
</evidence>
<accession>A0A1E4RTJ7</accession>
<keyword evidence="10" id="KW-1185">Reference proteome</keyword>
<dbReference type="InterPro" id="IPR004519">
    <property type="entry name" value="RNAP_E/RPC8"/>
</dbReference>
<dbReference type="OrthoDB" id="10256606at2759"/>
<dbReference type="GeneID" id="30995202"/>